<dbReference type="GO" id="GO:0005852">
    <property type="term" value="C:eukaryotic translation initiation factor 3 complex"/>
    <property type="evidence" value="ECO:0007669"/>
    <property type="project" value="UniProtKB-UniRule"/>
</dbReference>
<proteinExistence type="inferred from homology"/>
<dbReference type="GO" id="GO:0016282">
    <property type="term" value="C:eukaryotic 43S preinitiation complex"/>
    <property type="evidence" value="ECO:0007669"/>
    <property type="project" value="UniProtKB-UniRule"/>
</dbReference>
<feature type="region of interest" description="Disordered" evidence="6">
    <location>
        <begin position="1"/>
        <end position="24"/>
    </location>
</feature>
<dbReference type="GeneID" id="28726743"/>
<feature type="compositionally biased region" description="Low complexity" evidence="6">
    <location>
        <begin position="138"/>
        <end position="157"/>
    </location>
</feature>
<evidence type="ECO:0000256" key="5">
    <source>
        <dbReference type="HAMAP-Rule" id="MF_03003"/>
    </source>
</evidence>
<dbReference type="GO" id="GO:0033290">
    <property type="term" value="C:eukaryotic 48S preinitiation complex"/>
    <property type="evidence" value="ECO:0007669"/>
    <property type="project" value="UniProtKB-UniRule"/>
</dbReference>
<gene>
    <name evidence="7" type="ORF">Malapachy_0346</name>
</gene>
<organism evidence="7 8">
    <name type="scientific">Malassezia pachydermatis</name>
    <dbReference type="NCBI Taxonomy" id="77020"/>
    <lineage>
        <taxon>Eukaryota</taxon>
        <taxon>Fungi</taxon>
        <taxon>Dikarya</taxon>
        <taxon>Basidiomycota</taxon>
        <taxon>Ustilaginomycotina</taxon>
        <taxon>Malasseziomycetes</taxon>
        <taxon>Malasseziales</taxon>
        <taxon>Malasseziaceae</taxon>
        <taxon>Malassezia</taxon>
    </lineage>
</organism>
<dbReference type="OrthoDB" id="16538at2759"/>
<comment type="function">
    <text evidence="5">mRNA cap-binding component of the eukaryotic translation initiation factor 3 (eIF-3) complex, which is involved in protein synthesis of a specialized repertoire of mRNAs and, together with other initiation factors, stimulates binding of mRNA and methionyl-tRNAi to the 40S ribosome. The eIF-3 complex specifically targets and initiates translation of a subset of mRNAs involved in cell proliferation. In the eIF-3 complex, eif3d specifically recognizes and binds the 7-methylguanosine cap of a subset of mRNAs.</text>
</comment>
<keyword evidence="8" id="KW-1185">Reference proteome</keyword>
<dbReference type="GO" id="GO:0001732">
    <property type="term" value="P:formation of cytoplasmic translation initiation complex"/>
    <property type="evidence" value="ECO:0007669"/>
    <property type="project" value="UniProtKB-UniRule"/>
</dbReference>
<name>A0A0M8MSA4_9BASI</name>
<evidence type="ECO:0000313" key="8">
    <source>
        <dbReference type="Proteomes" id="UP000037751"/>
    </source>
</evidence>
<feature type="compositionally biased region" description="Polar residues" evidence="6">
    <location>
        <begin position="113"/>
        <end position="127"/>
    </location>
</feature>
<comment type="subcellular location">
    <subcellularLocation>
        <location evidence="5">Cytoplasm</location>
    </subcellularLocation>
</comment>
<dbReference type="InterPro" id="IPR007783">
    <property type="entry name" value="eIF3d"/>
</dbReference>
<dbReference type="Proteomes" id="UP000037751">
    <property type="component" value="Unassembled WGS sequence"/>
</dbReference>
<comment type="subunit">
    <text evidence="5">Component of the eukaryotic translation initiation factor 3 (eIF-3) complex.</text>
</comment>
<keyword evidence="3" id="KW-0694">RNA-binding</keyword>
<evidence type="ECO:0000256" key="6">
    <source>
        <dbReference type="SAM" id="MobiDB-lite"/>
    </source>
</evidence>
<dbReference type="GO" id="GO:0098808">
    <property type="term" value="F:mRNA cap binding"/>
    <property type="evidence" value="ECO:0007669"/>
    <property type="project" value="UniProtKB-UniRule"/>
</dbReference>
<dbReference type="GO" id="GO:0003743">
    <property type="term" value="F:translation initiation factor activity"/>
    <property type="evidence" value="ECO:0007669"/>
    <property type="project" value="UniProtKB-UniRule"/>
</dbReference>
<dbReference type="AlphaFoldDB" id="A0A0M8MSA4"/>
<dbReference type="GO" id="GO:0002191">
    <property type="term" value="P:cap-dependent translational initiation"/>
    <property type="evidence" value="ECO:0007669"/>
    <property type="project" value="UniProtKB-UniRule"/>
</dbReference>
<feature type="compositionally biased region" description="Acidic residues" evidence="6">
    <location>
        <begin position="570"/>
        <end position="591"/>
    </location>
</feature>
<dbReference type="HAMAP" id="MF_03003">
    <property type="entry name" value="eIF3d"/>
    <property type="match status" value="1"/>
</dbReference>
<comment type="similarity">
    <text evidence="5">Belongs to the eIF-3 subunit D family.</text>
</comment>
<feature type="region of interest" description="Disordered" evidence="6">
    <location>
        <begin position="53"/>
        <end position="82"/>
    </location>
</feature>
<feature type="region of interest" description="RNA gate" evidence="5">
    <location>
        <begin position="306"/>
        <end position="320"/>
    </location>
</feature>
<reference evidence="7 8" key="1">
    <citation type="submission" date="2015-07" db="EMBL/GenBank/DDBJ databases">
        <title>Draft Genome Sequence of Malassezia furfur CBS1878 and Malassezia pachydermatis CBS1879.</title>
        <authorList>
            <person name="Triana S."/>
            <person name="Ohm R."/>
            <person name="Gonzalez A."/>
            <person name="DeCock H."/>
            <person name="Restrepo S."/>
            <person name="Celis A."/>
        </authorList>
    </citation>
    <scope>NUCLEOTIDE SEQUENCE [LARGE SCALE GENOMIC DNA]</scope>
    <source>
        <strain evidence="7 8">CBS 1879</strain>
    </source>
</reference>
<evidence type="ECO:0000256" key="1">
    <source>
        <dbReference type="ARBA" id="ARBA00022490"/>
    </source>
</evidence>
<evidence type="ECO:0000313" key="7">
    <source>
        <dbReference type="EMBL" id="KOS12631.1"/>
    </source>
</evidence>
<feature type="region of interest" description="Disordered" evidence="6">
    <location>
        <begin position="113"/>
        <end position="165"/>
    </location>
</feature>
<accession>A0A0M8MSA4</accession>
<comment type="caution">
    <text evidence="7">The sequence shown here is derived from an EMBL/GenBank/DDBJ whole genome shotgun (WGS) entry which is preliminary data.</text>
</comment>
<dbReference type="STRING" id="77020.A0A0M8MSA4"/>
<feature type="region of interest" description="Disordered" evidence="6">
    <location>
        <begin position="569"/>
        <end position="591"/>
    </location>
</feature>
<evidence type="ECO:0000256" key="2">
    <source>
        <dbReference type="ARBA" id="ARBA00022540"/>
    </source>
</evidence>
<keyword evidence="2 5" id="KW-0396">Initiation factor</keyword>
<keyword evidence="4 5" id="KW-0648">Protein biosynthesis</keyword>
<keyword evidence="1 5" id="KW-0963">Cytoplasm</keyword>
<sequence>MAHFQLPSIAVNPSSWGPPSGTSAARALPEEFQRIPFTPFSKSDRIGRIADWNTAGTGAEDRNTTVTGRSARSTRSAAAPSYATGAQVNTFAYFHGEDESSFSVVDNARNTAKSRTATGPMQRNARSAQPAGRTQAFGRSGAAGRAGGRMSTASSRGNNGMRRPGWRDWERTQRKAREASITVGPEWEQLNELDFLRMSKLRMDVEDAEDVATYGTLYQYDRTYDRVSVRFEKPLQPRDRVHYNPTTSDDPVIHELASKDHAAQVYITDSILALLMCAPRSVYPWDIVVTKTDDGKLFFDKRANSTIDFLSVNENASEPPIELNDPANGPSPENNTRARINTPGALSLEATFVNENFGFQVCDETKTHKMDHPNPFHDGENAEEGKLASCSYRYRRFNLSTDEEDPVEMIVRTELNAFVPGADKKKTAQLITIRTLNEFDSRAPGAGGAPDWRSRLDQSRGAVVATEMKNNSFKLARFTVQSILAGADNMKLGYISRANPLDPYRHSILGTSWFKPRDLAVQMAYNLSNGWGIVRTIIDMARAQPAGRFVLVKDPNKQIVRFFSVPWDFEQQDEEDEEEEDVEADEDVVDE</sequence>
<dbReference type="PIRSF" id="PIRSF016281">
    <property type="entry name" value="EIF-3_zeta"/>
    <property type="match status" value="1"/>
</dbReference>
<dbReference type="VEuPathDB" id="FungiDB:Malapachy_0346"/>
<evidence type="ECO:0000256" key="3">
    <source>
        <dbReference type="ARBA" id="ARBA00022884"/>
    </source>
</evidence>
<dbReference type="EMBL" id="LGAV01000010">
    <property type="protein sequence ID" value="KOS12631.1"/>
    <property type="molecule type" value="Genomic_DNA"/>
</dbReference>
<dbReference type="PANTHER" id="PTHR12399">
    <property type="entry name" value="EUKARYOTIC TRANSLATION INITIATION FACTOR 3 SUBUNIT 7"/>
    <property type="match status" value="1"/>
</dbReference>
<comment type="domain">
    <text evidence="5">The RNA gate region regulates mRNA cap recognition to prevent promiscuous mRNA-binding before assembly of eif3d into the full eukaryotic translation initiation factor 3 (eIF-3) complex.</text>
</comment>
<dbReference type="Pfam" id="PF05091">
    <property type="entry name" value="eIF-3_zeta"/>
    <property type="match status" value="1"/>
</dbReference>
<feature type="compositionally biased region" description="Low complexity" evidence="6">
    <location>
        <begin position="64"/>
        <end position="82"/>
    </location>
</feature>
<feature type="compositionally biased region" description="Polar residues" evidence="6">
    <location>
        <begin position="11"/>
        <end position="23"/>
    </location>
</feature>
<dbReference type="PANTHER" id="PTHR12399:SF0">
    <property type="entry name" value="EUKARYOTIC TRANSLATION INITIATION FACTOR 3 SUBUNIT D"/>
    <property type="match status" value="1"/>
</dbReference>
<evidence type="ECO:0000256" key="4">
    <source>
        <dbReference type="ARBA" id="ARBA00022917"/>
    </source>
</evidence>
<dbReference type="RefSeq" id="XP_017990263.1">
    <property type="nucleotide sequence ID" value="XM_018134868.1"/>
</dbReference>
<protein>
    <recommendedName>
        <fullName evidence="5">Eukaryotic translation initiation factor 3 subunit D</fullName>
        <shortName evidence="5">eIF3d</shortName>
    </recommendedName>
</protein>